<dbReference type="OrthoDB" id="5933722at2"/>
<accession>A0A1T5LPQ5</accession>
<evidence type="ECO:0000256" key="6">
    <source>
        <dbReference type="SAM" id="Phobius"/>
    </source>
</evidence>
<dbReference type="RefSeq" id="WP_079688161.1">
    <property type="nucleotide sequence ID" value="NZ_FUZU01000002.1"/>
</dbReference>
<dbReference type="GO" id="GO:0022857">
    <property type="term" value="F:transmembrane transporter activity"/>
    <property type="evidence" value="ECO:0007669"/>
    <property type="project" value="TreeGrafter"/>
</dbReference>
<name>A0A1T5LPQ5_9BACT</name>
<dbReference type="Pfam" id="PF12704">
    <property type="entry name" value="MacB_PCD"/>
    <property type="match status" value="2"/>
</dbReference>
<dbReference type="AlphaFoldDB" id="A0A1T5LPQ5"/>
<keyword evidence="2" id="KW-1003">Cell membrane</keyword>
<feature type="domain" description="ABC3 transporter permease C-terminal" evidence="7">
    <location>
        <begin position="313"/>
        <end position="427"/>
    </location>
</feature>
<keyword evidence="4 6" id="KW-1133">Transmembrane helix</keyword>
<evidence type="ECO:0000256" key="5">
    <source>
        <dbReference type="ARBA" id="ARBA00023136"/>
    </source>
</evidence>
<dbReference type="EMBL" id="FUZU01000002">
    <property type="protein sequence ID" value="SKC77891.1"/>
    <property type="molecule type" value="Genomic_DNA"/>
</dbReference>
<organism evidence="9 10">
    <name type="scientific">Ohtaekwangia koreensis</name>
    <dbReference type="NCBI Taxonomy" id="688867"/>
    <lineage>
        <taxon>Bacteria</taxon>
        <taxon>Pseudomonadati</taxon>
        <taxon>Bacteroidota</taxon>
        <taxon>Cytophagia</taxon>
        <taxon>Cytophagales</taxon>
        <taxon>Fulvivirgaceae</taxon>
        <taxon>Ohtaekwangia</taxon>
    </lineage>
</organism>
<reference evidence="9 10" key="1">
    <citation type="submission" date="2017-02" db="EMBL/GenBank/DDBJ databases">
        <authorList>
            <person name="Peterson S.W."/>
        </authorList>
    </citation>
    <scope>NUCLEOTIDE SEQUENCE [LARGE SCALE GENOMIC DNA]</scope>
    <source>
        <strain evidence="9 10">DSM 25262</strain>
    </source>
</reference>
<dbReference type="GO" id="GO:0005886">
    <property type="term" value="C:plasma membrane"/>
    <property type="evidence" value="ECO:0007669"/>
    <property type="project" value="UniProtKB-SubCell"/>
</dbReference>
<gene>
    <name evidence="9" type="ORF">SAMN05660236_3654</name>
</gene>
<feature type="transmembrane region" description="Helical" evidence="6">
    <location>
        <begin position="785"/>
        <end position="807"/>
    </location>
</feature>
<dbReference type="PANTHER" id="PTHR30572">
    <property type="entry name" value="MEMBRANE COMPONENT OF TRANSPORTER-RELATED"/>
    <property type="match status" value="1"/>
</dbReference>
<dbReference type="Pfam" id="PF02687">
    <property type="entry name" value="FtsX"/>
    <property type="match status" value="2"/>
</dbReference>
<evidence type="ECO:0000256" key="2">
    <source>
        <dbReference type="ARBA" id="ARBA00022475"/>
    </source>
</evidence>
<dbReference type="STRING" id="688867.SAMN05660236_3654"/>
<proteinExistence type="predicted"/>
<keyword evidence="5 6" id="KW-0472">Membrane</keyword>
<evidence type="ECO:0000256" key="4">
    <source>
        <dbReference type="ARBA" id="ARBA00022989"/>
    </source>
</evidence>
<evidence type="ECO:0000259" key="8">
    <source>
        <dbReference type="Pfam" id="PF12704"/>
    </source>
</evidence>
<evidence type="ECO:0000256" key="3">
    <source>
        <dbReference type="ARBA" id="ARBA00022692"/>
    </source>
</evidence>
<evidence type="ECO:0000313" key="9">
    <source>
        <dbReference type="EMBL" id="SKC77891.1"/>
    </source>
</evidence>
<feature type="domain" description="MacB-like periplasmic core" evidence="8">
    <location>
        <begin position="20"/>
        <end position="247"/>
    </location>
</feature>
<feature type="transmembrane region" description="Helical" evidence="6">
    <location>
        <begin position="21"/>
        <end position="41"/>
    </location>
</feature>
<protein>
    <submittedName>
        <fullName evidence="9">Putative ABC transport system permease protein</fullName>
    </submittedName>
</protein>
<feature type="transmembrane region" description="Helical" evidence="6">
    <location>
        <begin position="305"/>
        <end position="326"/>
    </location>
</feature>
<feature type="domain" description="MacB-like periplasmic core" evidence="8">
    <location>
        <begin position="454"/>
        <end position="616"/>
    </location>
</feature>
<dbReference type="InterPro" id="IPR025857">
    <property type="entry name" value="MacB_PCD"/>
</dbReference>
<comment type="subcellular location">
    <subcellularLocation>
        <location evidence="1">Cell membrane</location>
        <topology evidence="1">Multi-pass membrane protein</topology>
    </subcellularLocation>
</comment>
<feature type="domain" description="ABC3 transporter permease C-terminal" evidence="7">
    <location>
        <begin position="701"/>
        <end position="812"/>
    </location>
</feature>
<sequence>MIKYYILLFVRNIKRQKLFSAINLLGLTAGIVSTLLIYLYVQHEFSYDRFHKNGDHIYRINQTFIWGEKDDKQFASLGPGVAYALNAEIPEIKEVTRVQPPGNFLVTYADNKEDIKAFDESNILAVDSNFFRVFTFPLLKGDINTALQKPHSAILTESTARKYFGTNEALGKLLQVGSDSAKETYEVTAVVQDVPDNSYIQFDILVSMNSFPKVMSANDLWLWTTFETFVLLDERATIAALESKLPALPRKYAEGTLQRVMNQSFDDYIKTGKKWELFVQPFTSIHLHSTNVYNRLNNVGNITTVYTLIGVEVLIILLSCINFMNLSTAQYTRRIKESSLRKIMGSDKFQLALHFFSEAFMFCCLAALISLGLVQILLPFFNVLTGNDLKLNLLRHQDILWVLLGLIVVMSLLSGSYPAIFLSKFSPVEAMKGKLRTGKQGKTLRNGLVTFQFVISMVLIVCTIVVFQQIRFLAQKDIGFNRENLLVVNRVERINDKETFIHSLGNISGVQEASWCSAVPPYIQDGDQFSAEGSGGKITPLNYVKADEKYIPTLNLDLKIGRNFSKDVPADKNRVIINESAAEALGWNVDESVIGKKIDYPGREQYEVIGIVRDFNYWSLNQPIQPMAIFHINSNIFTVGEQSAVLRIAPDNTTALNALLASVEKDWKQYAGNNPFQYNFVDDSFERNFQSEEKFGHALTVFAGLAIMIACFGLLGMIIYTVEQRTKEIGIRKVVGASVWSIWLLVVKDYTLLILTAIIISTPLCLWGLNTWLEGFQYKVQISPWAFIISGGGIIITALAITSYHVIKAALTNPVTVLKDE</sequence>
<feature type="transmembrane region" description="Helical" evidence="6">
    <location>
        <begin position="399"/>
        <end position="422"/>
    </location>
</feature>
<dbReference type="PANTHER" id="PTHR30572:SF18">
    <property type="entry name" value="ABC-TYPE MACROLIDE FAMILY EXPORT SYSTEM PERMEASE COMPONENT 2"/>
    <property type="match status" value="1"/>
</dbReference>
<feature type="transmembrane region" description="Helical" evidence="6">
    <location>
        <begin position="443"/>
        <end position="467"/>
    </location>
</feature>
<feature type="transmembrane region" description="Helical" evidence="6">
    <location>
        <begin position="695"/>
        <end position="722"/>
    </location>
</feature>
<evidence type="ECO:0000313" key="10">
    <source>
        <dbReference type="Proteomes" id="UP000190961"/>
    </source>
</evidence>
<feature type="transmembrane region" description="Helical" evidence="6">
    <location>
        <begin position="729"/>
        <end position="746"/>
    </location>
</feature>
<feature type="transmembrane region" description="Helical" evidence="6">
    <location>
        <begin position="351"/>
        <end position="379"/>
    </location>
</feature>
<evidence type="ECO:0000259" key="7">
    <source>
        <dbReference type="Pfam" id="PF02687"/>
    </source>
</evidence>
<feature type="transmembrane region" description="Helical" evidence="6">
    <location>
        <begin position="752"/>
        <end position="773"/>
    </location>
</feature>
<dbReference type="InterPro" id="IPR050250">
    <property type="entry name" value="Macrolide_Exporter_MacB"/>
</dbReference>
<keyword evidence="10" id="KW-1185">Reference proteome</keyword>
<keyword evidence="3 6" id="KW-0812">Transmembrane</keyword>
<evidence type="ECO:0000256" key="1">
    <source>
        <dbReference type="ARBA" id="ARBA00004651"/>
    </source>
</evidence>
<dbReference type="InterPro" id="IPR003838">
    <property type="entry name" value="ABC3_permease_C"/>
</dbReference>
<dbReference type="Proteomes" id="UP000190961">
    <property type="component" value="Unassembled WGS sequence"/>
</dbReference>